<feature type="compositionally biased region" description="Polar residues" evidence="7">
    <location>
        <begin position="664"/>
        <end position="675"/>
    </location>
</feature>
<dbReference type="PROSITE" id="PS50016">
    <property type="entry name" value="ZF_PHD_2"/>
    <property type="match status" value="1"/>
</dbReference>
<dbReference type="CDD" id="cd04301">
    <property type="entry name" value="NAT_SF"/>
    <property type="match status" value="1"/>
</dbReference>
<dbReference type="InterPro" id="IPR000182">
    <property type="entry name" value="GNAT_dom"/>
</dbReference>
<evidence type="ECO:0000313" key="11">
    <source>
        <dbReference type="Proteomes" id="UP001341840"/>
    </source>
</evidence>
<dbReference type="InterPro" id="IPR019787">
    <property type="entry name" value="Znf_PHD-finger"/>
</dbReference>
<dbReference type="InterPro" id="IPR008395">
    <property type="entry name" value="Agenet-like_dom"/>
</dbReference>
<dbReference type="Pfam" id="PF00628">
    <property type="entry name" value="PHD"/>
    <property type="match status" value="2"/>
</dbReference>
<organism evidence="10 11">
    <name type="scientific">Stylosanthes scabra</name>
    <dbReference type="NCBI Taxonomy" id="79078"/>
    <lineage>
        <taxon>Eukaryota</taxon>
        <taxon>Viridiplantae</taxon>
        <taxon>Streptophyta</taxon>
        <taxon>Embryophyta</taxon>
        <taxon>Tracheophyta</taxon>
        <taxon>Spermatophyta</taxon>
        <taxon>Magnoliopsida</taxon>
        <taxon>eudicotyledons</taxon>
        <taxon>Gunneridae</taxon>
        <taxon>Pentapetalae</taxon>
        <taxon>rosids</taxon>
        <taxon>fabids</taxon>
        <taxon>Fabales</taxon>
        <taxon>Fabaceae</taxon>
        <taxon>Papilionoideae</taxon>
        <taxon>50 kb inversion clade</taxon>
        <taxon>dalbergioids sensu lato</taxon>
        <taxon>Dalbergieae</taxon>
        <taxon>Pterocarpus clade</taxon>
        <taxon>Stylosanthes</taxon>
    </lineage>
</organism>
<proteinExistence type="predicted"/>
<name>A0ABU6TBQ5_9FABA</name>
<dbReference type="InterPro" id="IPR032308">
    <property type="entry name" value="TDBD"/>
</dbReference>
<protein>
    <recommendedName>
        <fullName evidence="12">PHD finger transcription factor</fullName>
    </recommendedName>
</protein>
<evidence type="ECO:0000259" key="8">
    <source>
        <dbReference type="PROSITE" id="PS50016"/>
    </source>
</evidence>
<dbReference type="SMART" id="SM00743">
    <property type="entry name" value="Agenet"/>
    <property type="match status" value="2"/>
</dbReference>
<sequence length="1220" mass="139370">MAVENPPLIIKLKTSSKRKLDVNERVEVRSMENGFQGSWHPGKVVDSGRLYRHVKYDNILADDVVNYLEEKVNVPKVLDGDSDSSNYNFRGWIRPLPPKREFEVREVKFGLCVDVYHEEAWWEGVIFDHRDGMEERSVLFPDLGDEMKIGVHQMRITYDWDEVTGKWRRRGNWVLLELIEQYRRTSFVSVSVKQVWYDVRTKKDFAKIREWTFNEKKLWKDMVMEILGDYLSLTLGEVCSSLDLPRSLFNETPEKELVEPRTNVEFNQEVDMANSFDVANSADQLSSNCITTSHCDGTPDTAFSSDDRIAELPMEEGESSNLLNAIRNSPAIESVPRREVSVQKEPLVPFQEFSTQFHRETPCHVATEVIVYGSCLEKRRKRHCSIVWEPLKFSEVESCPDAVEQYAKSAKNVCLEKVRKHLVYLGWEIEWTRRKDKLYRYRYRSPDKQGIYYYSLSCVCKDVAQGSDRNPLPPLPSPNDQSMMQLTTDSHPAPILIDQSEKSEDLNILPPVVSSLPAENADEPEFCPEAVLEYSMKRFSLRGAALTACKSKAKRHLLAEGWSYQYIDPSNKRRGFLYTPPDKGRIVNTLHAACRYSIEQNVSKWSMLGMQPLNAKDNVEQIWSSNLLQKASQWLREEPEVGATKGEASSGSTHNRKRKLLENTKPSLSKHQSNGVPRRVLRSSKRVQKASVPSLSHQKPQNVVSWLIDNNILLPRSKVSYKPKGRHSSAQGRITNDGIKCNCCLKVYSLSGFESHASGCSTRRPAANIILEDGRSLLDCMIKTVEDHMKREAMAKPTKAFRQGENDNVCSVCHYGGDLILCDQCPSSFHGICVGLEDVPDGEWFCPSCRCAVCGESKIEEEEEDFLVCAQCEHKYHIRCLEDKDATNSRRYNKNWFCGRDCEKIHVGLHKLLGEPVSVGNNNLTWTLVKYINSESRDQCAFDGYLLPESYSKLNVALSVMHECFEPVKDPLSRRDLMEEVLFSRRSKLNRLNFHGFYTVLLERNEELISAATIRVYGRKVAEVPLVGTRLQYRRHGMCRILMNELEKRLMQLGVERLILPAVPSVVETWTGSFGFARMTEFERSHFLDNTFLDFQGTIMCQKPLTKNPSPDSVMLIEPQQTTQDVLPGTKLKFDAGSVSEVLHQAGETDKGETQNLQMQDTLGSSNDNCSNGVIGQFTLVNKPSPEDHQCQSSIVTQADSNNDSSSYQLYYKRRRYSKS</sequence>
<dbReference type="InterPro" id="IPR016181">
    <property type="entry name" value="Acyl_CoA_acyltransferase"/>
</dbReference>
<dbReference type="Pfam" id="PF05641">
    <property type="entry name" value="Agenet"/>
    <property type="match status" value="1"/>
</dbReference>
<evidence type="ECO:0008006" key="12">
    <source>
        <dbReference type="Google" id="ProtNLM"/>
    </source>
</evidence>
<comment type="caution">
    <text evidence="10">The sequence shown here is derived from an EMBL/GenBank/DDBJ whole genome shotgun (WGS) entry which is preliminary data.</text>
</comment>
<accession>A0ABU6TBQ5</accession>
<dbReference type="SMART" id="SM00184">
    <property type="entry name" value="RING"/>
    <property type="match status" value="2"/>
</dbReference>
<dbReference type="InterPro" id="IPR042163">
    <property type="entry name" value="PHF12"/>
</dbReference>
<dbReference type="InterPro" id="IPR013083">
    <property type="entry name" value="Znf_RING/FYVE/PHD"/>
</dbReference>
<dbReference type="Pfam" id="PF22970">
    <property type="entry name" value="DUF7028"/>
    <property type="match status" value="2"/>
</dbReference>
<dbReference type="Proteomes" id="UP001341840">
    <property type="component" value="Unassembled WGS sequence"/>
</dbReference>
<dbReference type="SUPFAM" id="SSF57903">
    <property type="entry name" value="FYVE/PHD zinc finger"/>
    <property type="match status" value="2"/>
</dbReference>
<comment type="subcellular location">
    <subcellularLocation>
        <location evidence="1">Nucleus</location>
    </subcellularLocation>
</comment>
<keyword evidence="3 6" id="KW-0863">Zinc-finger</keyword>
<dbReference type="PANTHER" id="PTHR46309">
    <property type="entry name" value="PHD FINGER PROTEIN 12"/>
    <property type="match status" value="1"/>
</dbReference>
<dbReference type="InterPro" id="IPR056511">
    <property type="entry name" value="IDM1_C"/>
</dbReference>
<keyword evidence="5" id="KW-0539">Nucleus</keyword>
<dbReference type="SUPFAM" id="SSF55729">
    <property type="entry name" value="Acyl-CoA N-acyltransferases (Nat)"/>
    <property type="match status" value="1"/>
</dbReference>
<dbReference type="InterPro" id="IPR011011">
    <property type="entry name" value="Znf_FYVE_PHD"/>
</dbReference>
<dbReference type="Pfam" id="PF23209">
    <property type="entry name" value="IDM1_C"/>
    <property type="match status" value="1"/>
</dbReference>
<dbReference type="SMART" id="SM00249">
    <property type="entry name" value="PHD"/>
    <property type="match status" value="2"/>
</dbReference>
<evidence type="ECO:0000256" key="5">
    <source>
        <dbReference type="ARBA" id="ARBA00023242"/>
    </source>
</evidence>
<evidence type="ECO:0000256" key="2">
    <source>
        <dbReference type="ARBA" id="ARBA00022723"/>
    </source>
</evidence>
<evidence type="ECO:0000256" key="1">
    <source>
        <dbReference type="ARBA" id="ARBA00004123"/>
    </source>
</evidence>
<keyword evidence="11" id="KW-1185">Reference proteome</keyword>
<feature type="compositionally biased region" description="Basic residues" evidence="7">
    <location>
        <begin position="679"/>
        <end position="688"/>
    </location>
</feature>
<reference evidence="10 11" key="1">
    <citation type="journal article" date="2023" name="Plants (Basel)">
        <title>Bridging the Gap: Combining Genomics and Transcriptomics Approaches to Understand Stylosanthes scabra, an Orphan Legume from the Brazilian Caatinga.</title>
        <authorList>
            <person name="Ferreira-Neto J.R.C."/>
            <person name="da Silva M.D."/>
            <person name="Binneck E."/>
            <person name="de Melo N.F."/>
            <person name="da Silva R.H."/>
            <person name="de Melo A.L.T.M."/>
            <person name="Pandolfi V."/>
            <person name="Bustamante F.O."/>
            <person name="Brasileiro-Vidal A.C."/>
            <person name="Benko-Iseppon A.M."/>
        </authorList>
    </citation>
    <scope>NUCLEOTIDE SEQUENCE [LARGE SCALE GENOMIC DNA]</scope>
    <source>
        <tissue evidence="10">Leaves</tissue>
    </source>
</reference>
<dbReference type="InterPro" id="IPR054292">
    <property type="entry name" value="DUF7028"/>
</dbReference>
<dbReference type="InterPro" id="IPR001841">
    <property type="entry name" value="Znf_RING"/>
</dbReference>
<dbReference type="Gene3D" id="3.30.40.10">
    <property type="entry name" value="Zinc/RING finger domain, C3HC4 (zinc finger)"/>
    <property type="match status" value="2"/>
</dbReference>
<dbReference type="Pfam" id="PF16135">
    <property type="entry name" value="TDBD"/>
    <property type="match status" value="1"/>
</dbReference>
<evidence type="ECO:0000313" key="10">
    <source>
        <dbReference type="EMBL" id="MED6145964.1"/>
    </source>
</evidence>
<dbReference type="InterPro" id="IPR014002">
    <property type="entry name" value="Agenet_dom_plant"/>
</dbReference>
<dbReference type="CDD" id="cd20405">
    <property type="entry name" value="Tudor_Agenet_AtDUF_rpt1_3"/>
    <property type="match status" value="1"/>
</dbReference>
<dbReference type="PROSITE" id="PS51186">
    <property type="entry name" value="GNAT"/>
    <property type="match status" value="1"/>
</dbReference>
<feature type="domain" description="N-acetyltransferase" evidence="9">
    <location>
        <begin position="960"/>
        <end position="1106"/>
    </location>
</feature>
<keyword evidence="4" id="KW-0862">Zinc</keyword>
<feature type="domain" description="PHD-type" evidence="8">
    <location>
        <begin position="807"/>
        <end position="852"/>
    </location>
</feature>
<evidence type="ECO:0000256" key="7">
    <source>
        <dbReference type="SAM" id="MobiDB-lite"/>
    </source>
</evidence>
<keyword evidence="2" id="KW-0479">Metal-binding</keyword>
<evidence type="ECO:0000256" key="6">
    <source>
        <dbReference type="PROSITE-ProRule" id="PRU00146"/>
    </source>
</evidence>
<dbReference type="EMBL" id="JASCZI010090745">
    <property type="protein sequence ID" value="MED6145964.1"/>
    <property type="molecule type" value="Genomic_DNA"/>
</dbReference>
<dbReference type="PANTHER" id="PTHR46309:SF12">
    <property type="entry name" value="GB|AAC80581.1"/>
    <property type="match status" value="1"/>
</dbReference>
<feature type="region of interest" description="Disordered" evidence="7">
    <location>
        <begin position="638"/>
        <end position="696"/>
    </location>
</feature>
<gene>
    <name evidence="10" type="ORF">PIB30_030048</name>
</gene>
<dbReference type="InterPro" id="IPR001965">
    <property type="entry name" value="Znf_PHD"/>
</dbReference>
<evidence type="ECO:0000256" key="3">
    <source>
        <dbReference type="ARBA" id="ARBA00022771"/>
    </source>
</evidence>
<evidence type="ECO:0000259" key="9">
    <source>
        <dbReference type="PROSITE" id="PS51186"/>
    </source>
</evidence>
<dbReference type="Gene3D" id="3.40.630.30">
    <property type="match status" value="1"/>
</dbReference>
<evidence type="ECO:0000256" key="4">
    <source>
        <dbReference type="ARBA" id="ARBA00022833"/>
    </source>
</evidence>